<sequence length="81" mass="8926">MRLRSLVTPGWHSVSRMRVWILRGVLVVVLTVLLVYAVAGSSRISGSVVFTIVENQHGVHQGDIVAFVMWCIGLGVVLRVK</sequence>
<proteinExistence type="predicted"/>
<feature type="transmembrane region" description="Helical" evidence="1">
    <location>
        <begin position="20"/>
        <end position="39"/>
    </location>
</feature>
<reference evidence="2 3" key="1">
    <citation type="journal article" date="2019" name="Int. J. Syst. Evol. Microbiol.">
        <title>The Global Catalogue of Microorganisms (GCM) 10K type strain sequencing project: providing services to taxonomists for standard genome sequencing and annotation.</title>
        <authorList>
            <consortium name="The Broad Institute Genomics Platform"/>
            <consortium name="The Broad Institute Genome Sequencing Center for Infectious Disease"/>
            <person name="Wu L."/>
            <person name="Ma J."/>
        </authorList>
    </citation>
    <scope>NUCLEOTIDE SEQUENCE [LARGE SCALE GENOMIC DNA]</scope>
    <source>
        <strain evidence="2 3">JCM 13518</strain>
    </source>
</reference>
<dbReference type="EMBL" id="BAAAME010000004">
    <property type="protein sequence ID" value="GAA1744951.1"/>
    <property type="molecule type" value="Genomic_DNA"/>
</dbReference>
<evidence type="ECO:0000256" key="1">
    <source>
        <dbReference type="SAM" id="Phobius"/>
    </source>
</evidence>
<keyword evidence="1" id="KW-1133">Transmembrane helix</keyword>
<organism evidence="2 3">
    <name type="scientific">Aeromicrobium alkaliterrae</name>
    <dbReference type="NCBI Taxonomy" id="302168"/>
    <lineage>
        <taxon>Bacteria</taxon>
        <taxon>Bacillati</taxon>
        <taxon>Actinomycetota</taxon>
        <taxon>Actinomycetes</taxon>
        <taxon>Propionibacteriales</taxon>
        <taxon>Nocardioidaceae</taxon>
        <taxon>Aeromicrobium</taxon>
    </lineage>
</organism>
<keyword evidence="1" id="KW-0812">Transmembrane</keyword>
<keyword evidence="3" id="KW-1185">Reference proteome</keyword>
<gene>
    <name evidence="2" type="ORF">GCM10009710_26210</name>
</gene>
<feature type="transmembrane region" description="Helical" evidence="1">
    <location>
        <begin position="59"/>
        <end position="78"/>
    </location>
</feature>
<keyword evidence="1" id="KW-0472">Membrane</keyword>
<accession>A0ABN2JZP7</accession>
<dbReference type="Proteomes" id="UP001501057">
    <property type="component" value="Unassembled WGS sequence"/>
</dbReference>
<protein>
    <submittedName>
        <fullName evidence="2">Uncharacterized protein</fullName>
    </submittedName>
</protein>
<evidence type="ECO:0000313" key="2">
    <source>
        <dbReference type="EMBL" id="GAA1744951.1"/>
    </source>
</evidence>
<comment type="caution">
    <text evidence="2">The sequence shown here is derived from an EMBL/GenBank/DDBJ whole genome shotgun (WGS) entry which is preliminary data.</text>
</comment>
<name>A0ABN2JZP7_9ACTN</name>
<evidence type="ECO:0000313" key="3">
    <source>
        <dbReference type="Proteomes" id="UP001501057"/>
    </source>
</evidence>